<protein>
    <submittedName>
        <fullName evidence="2">Uncharacterized protein</fullName>
    </submittedName>
</protein>
<dbReference type="SUPFAM" id="SSF56349">
    <property type="entry name" value="DNA breaking-rejoining enzymes"/>
    <property type="match status" value="1"/>
</dbReference>
<evidence type="ECO:0000313" key="3">
    <source>
        <dbReference type="Proteomes" id="UP000650833"/>
    </source>
</evidence>
<dbReference type="InterPro" id="IPR011010">
    <property type="entry name" value="DNA_brk_join_enz"/>
</dbReference>
<dbReference type="GO" id="GO:0015074">
    <property type="term" value="P:DNA integration"/>
    <property type="evidence" value="ECO:0007669"/>
    <property type="project" value="InterPro"/>
</dbReference>
<dbReference type="AlphaFoldDB" id="A0A8H7VD00"/>
<evidence type="ECO:0000256" key="1">
    <source>
        <dbReference type="ARBA" id="ARBA00023172"/>
    </source>
</evidence>
<dbReference type="GO" id="GO:0006310">
    <property type="term" value="P:DNA recombination"/>
    <property type="evidence" value="ECO:0007669"/>
    <property type="project" value="UniProtKB-KW"/>
</dbReference>
<gene>
    <name evidence="2" type="ORF">INT46_004171</name>
</gene>
<dbReference type="GO" id="GO:0003677">
    <property type="term" value="F:DNA binding"/>
    <property type="evidence" value="ECO:0007669"/>
    <property type="project" value="InterPro"/>
</dbReference>
<organism evidence="2 3">
    <name type="scientific">Mucor plumbeus</name>
    <dbReference type="NCBI Taxonomy" id="97098"/>
    <lineage>
        <taxon>Eukaryota</taxon>
        <taxon>Fungi</taxon>
        <taxon>Fungi incertae sedis</taxon>
        <taxon>Mucoromycota</taxon>
        <taxon>Mucoromycotina</taxon>
        <taxon>Mucoromycetes</taxon>
        <taxon>Mucorales</taxon>
        <taxon>Mucorineae</taxon>
        <taxon>Mucoraceae</taxon>
        <taxon>Mucor</taxon>
    </lineage>
</organism>
<proteinExistence type="predicted"/>
<dbReference type="OrthoDB" id="2288922at2759"/>
<dbReference type="EMBL" id="JAEPRC010000002">
    <property type="protein sequence ID" value="KAG2215915.1"/>
    <property type="molecule type" value="Genomic_DNA"/>
</dbReference>
<dbReference type="Gene3D" id="1.10.443.10">
    <property type="entry name" value="Intergrase catalytic core"/>
    <property type="match status" value="1"/>
</dbReference>
<keyword evidence="1" id="KW-0233">DNA recombination</keyword>
<comment type="caution">
    <text evidence="2">The sequence shown here is derived from an EMBL/GenBank/DDBJ whole genome shotgun (WGS) entry which is preliminary data.</text>
</comment>
<dbReference type="InterPro" id="IPR013762">
    <property type="entry name" value="Integrase-like_cat_sf"/>
</dbReference>
<sequence>MAAFLRPSDLARIPFESCKFREFDGCFAFVVNAPKEKQKKRRIIKPFRIHPHNSDVEICLVQCFKALKDHPVLSTRPTGSNLFVNSNLIQQPLPASTLLTWLHHDFISLSTTESRITIRSLASSRALAQGVSLDGILSLGNWASSSTFQDHYQRNQMANVNFTSTILPVSY</sequence>
<accession>A0A8H7VD00</accession>
<evidence type="ECO:0000313" key="2">
    <source>
        <dbReference type="EMBL" id="KAG2215915.1"/>
    </source>
</evidence>
<reference evidence="2" key="1">
    <citation type="submission" date="2020-12" db="EMBL/GenBank/DDBJ databases">
        <title>Metabolic potential, ecology and presence of endohyphal bacteria is reflected in genomic diversity of Mucoromycotina.</title>
        <authorList>
            <person name="Muszewska A."/>
            <person name="Okrasinska A."/>
            <person name="Steczkiewicz K."/>
            <person name="Drgas O."/>
            <person name="Orlowska M."/>
            <person name="Perlinska-Lenart U."/>
            <person name="Aleksandrzak-Piekarczyk T."/>
            <person name="Szatraj K."/>
            <person name="Zielenkiewicz U."/>
            <person name="Pilsyk S."/>
            <person name="Malc E."/>
            <person name="Mieczkowski P."/>
            <person name="Kruszewska J.S."/>
            <person name="Biernat P."/>
            <person name="Pawlowska J."/>
        </authorList>
    </citation>
    <scope>NUCLEOTIDE SEQUENCE</scope>
    <source>
        <strain evidence="2">CBS 226.32</strain>
    </source>
</reference>
<dbReference type="Proteomes" id="UP000650833">
    <property type="component" value="Unassembled WGS sequence"/>
</dbReference>
<name>A0A8H7VD00_9FUNG</name>
<keyword evidence="3" id="KW-1185">Reference proteome</keyword>